<evidence type="ECO:0000313" key="5">
    <source>
        <dbReference type="EMBL" id="RDY59739.1"/>
    </source>
</evidence>
<sequence>MLKVDIESFCYQDRTVLEDISFQVAQGEHLALMGESGSGKSTLLKIIYGLLHVENGSVSWQNAAALGPNFNLVPGESYMKYLSQDFDLMPFTTVEENVGQYLSVFERDSHPQRIKELLKLIELEDFAKVKVKNLSGGQQQRVALARVLALEPEVLLLDEPFGHIDNFKRSSLRRNLYAYLKKQGITVLTASHDPNDVLPYTNRTLILENGKMAALDDTKLLFNNPPNYYIASLFGEVNKVPIRLLKSYAEIDRSVLVYPHEFKVSKTTGLKVVVNNSFFKGTHYLNEGVTEEGSVLFFSTSNELTNGEAIFLNVSLETINARLQVEQRTNT</sequence>
<dbReference type="SMART" id="SM00382">
    <property type="entry name" value="AAA"/>
    <property type="match status" value="1"/>
</dbReference>
<dbReference type="PROSITE" id="PS50893">
    <property type="entry name" value="ABC_TRANSPORTER_2"/>
    <property type="match status" value="1"/>
</dbReference>
<dbReference type="InterPro" id="IPR017871">
    <property type="entry name" value="ABC_transporter-like_CS"/>
</dbReference>
<name>A0A371JQF0_9FLAO</name>
<gene>
    <name evidence="5" type="ORF">DX873_10265</name>
</gene>
<dbReference type="RefSeq" id="WP_116184352.1">
    <property type="nucleotide sequence ID" value="NZ_QTJX01000002.1"/>
</dbReference>
<dbReference type="InterPro" id="IPR050093">
    <property type="entry name" value="ABC_SmlMolc_Importer"/>
</dbReference>
<dbReference type="EMBL" id="QTJX01000002">
    <property type="protein sequence ID" value="RDY59739.1"/>
    <property type="molecule type" value="Genomic_DNA"/>
</dbReference>
<dbReference type="InterPro" id="IPR003593">
    <property type="entry name" value="AAA+_ATPase"/>
</dbReference>
<keyword evidence="6" id="KW-1185">Reference proteome</keyword>
<dbReference type="GO" id="GO:0016887">
    <property type="term" value="F:ATP hydrolysis activity"/>
    <property type="evidence" value="ECO:0007669"/>
    <property type="project" value="InterPro"/>
</dbReference>
<dbReference type="InterPro" id="IPR003439">
    <property type="entry name" value="ABC_transporter-like_ATP-bd"/>
</dbReference>
<dbReference type="PROSITE" id="PS00211">
    <property type="entry name" value="ABC_TRANSPORTER_1"/>
    <property type="match status" value="1"/>
</dbReference>
<comment type="caution">
    <text evidence="5">The sequence shown here is derived from an EMBL/GenBank/DDBJ whole genome shotgun (WGS) entry which is preliminary data.</text>
</comment>
<dbReference type="PANTHER" id="PTHR42781">
    <property type="entry name" value="SPERMIDINE/PUTRESCINE IMPORT ATP-BINDING PROTEIN POTA"/>
    <property type="match status" value="1"/>
</dbReference>
<dbReference type="Pfam" id="PF00005">
    <property type="entry name" value="ABC_tran"/>
    <property type="match status" value="1"/>
</dbReference>
<dbReference type="AlphaFoldDB" id="A0A371JQF0"/>
<keyword evidence="3 5" id="KW-0067">ATP-binding</keyword>
<evidence type="ECO:0000259" key="4">
    <source>
        <dbReference type="PROSITE" id="PS50893"/>
    </source>
</evidence>
<keyword evidence="2" id="KW-0547">Nucleotide-binding</keyword>
<keyword evidence="1" id="KW-0813">Transport</keyword>
<evidence type="ECO:0000256" key="2">
    <source>
        <dbReference type="ARBA" id="ARBA00022741"/>
    </source>
</evidence>
<dbReference type="GO" id="GO:0005524">
    <property type="term" value="F:ATP binding"/>
    <property type="evidence" value="ECO:0007669"/>
    <property type="project" value="UniProtKB-KW"/>
</dbReference>
<dbReference type="OrthoDB" id="9802264at2"/>
<reference evidence="5 6" key="1">
    <citation type="submission" date="2018-08" db="EMBL/GenBank/DDBJ databases">
        <title>Muricauda nanhaiensis sp. nov., isolated from seawater of the South China Sea.</title>
        <authorList>
            <person name="Dang Y."/>
        </authorList>
    </citation>
    <scope>NUCLEOTIDE SEQUENCE [LARGE SCALE GENOMIC DNA]</scope>
    <source>
        <strain evidence="5 6">SM1704</strain>
    </source>
</reference>
<evidence type="ECO:0000256" key="3">
    <source>
        <dbReference type="ARBA" id="ARBA00022840"/>
    </source>
</evidence>
<dbReference type="Gene3D" id="3.40.50.300">
    <property type="entry name" value="P-loop containing nucleotide triphosphate hydrolases"/>
    <property type="match status" value="1"/>
</dbReference>
<dbReference type="SUPFAM" id="SSF52540">
    <property type="entry name" value="P-loop containing nucleoside triphosphate hydrolases"/>
    <property type="match status" value="1"/>
</dbReference>
<protein>
    <submittedName>
        <fullName evidence="5">ATP-binding cassette domain-containing protein</fullName>
    </submittedName>
</protein>
<organism evidence="5 6">
    <name type="scientific">Flagellimonas nanhaiensis</name>
    <dbReference type="NCBI Taxonomy" id="2292706"/>
    <lineage>
        <taxon>Bacteria</taxon>
        <taxon>Pseudomonadati</taxon>
        <taxon>Bacteroidota</taxon>
        <taxon>Flavobacteriia</taxon>
        <taxon>Flavobacteriales</taxon>
        <taxon>Flavobacteriaceae</taxon>
        <taxon>Flagellimonas</taxon>
    </lineage>
</organism>
<dbReference type="InterPro" id="IPR027417">
    <property type="entry name" value="P-loop_NTPase"/>
</dbReference>
<feature type="domain" description="ABC transporter" evidence="4">
    <location>
        <begin position="1"/>
        <end position="234"/>
    </location>
</feature>
<proteinExistence type="predicted"/>
<evidence type="ECO:0000256" key="1">
    <source>
        <dbReference type="ARBA" id="ARBA00022448"/>
    </source>
</evidence>
<dbReference type="PANTHER" id="PTHR42781:SF4">
    <property type="entry name" value="SPERMIDINE_PUTRESCINE IMPORT ATP-BINDING PROTEIN POTA"/>
    <property type="match status" value="1"/>
</dbReference>
<accession>A0A371JQF0</accession>
<evidence type="ECO:0000313" key="6">
    <source>
        <dbReference type="Proteomes" id="UP000261828"/>
    </source>
</evidence>
<dbReference type="Proteomes" id="UP000261828">
    <property type="component" value="Unassembled WGS sequence"/>
</dbReference>